<evidence type="ECO:0000256" key="1">
    <source>
        <dbReference type="ARBA" id="ARBA00008761"/>
    </source>
</evidence>
<dbReference type="InterPro" id="IPR002686">
    <property type="entry name" value="Transposase_17"/>
</dbReference>
<keyword evidence="4" id="KW-0479">Metal-binding</keyword>
<feature type="domain" description="Probable transposase IS891/IS1136/IS1341" evidence="8">
    <location>
        <begin position="220"/>
        <end position="334"/>
    </location>
</feature>
<dbReference type="NCBIfam" id="TIGR01766">
    <property type="entry name" value="IS200/IS605 family accessory protein TnpB-like domain"/>
    <property type="match status" value="1"/>
</dbReference>
<evidence type="ECO:0000256" key="3">
    <source>
        <dbReference type="ARBA" id="ARBA00022578"/>
    </source>
</evidence>
<evidence type="ECO:0000256" key="7">
    <source>
        <dbReference type="ARBA" id="ARBA00023172"/>
    </source>
</evidence>
<proteinExistence type="inferred from homology"/>
<dbReference type="InterPro" id="IPR036515">
    <property type="entry name" value="Transposase_17_sf"/>
</dbReference>
<reference evidence="12 13" key="1">
    <citation type="submission" date="2024-01" db="EMBL/GenBank/DDBJ databases">
        <title>Seven novel Bacillus-like species.</title>
        <authorList>
            <person name="Liu G."/>
        </authorList>
    </citation>
    <scope>NUCLEOTIDE SEQUENCE [LARGE SCALE GENOMIC DNA]</scope>
    <source>
        <strain evidence="12 13">FJAT-53711</strain>
    </source>
</reference>
<evidence type="ECO:0000313" key="13">
    <source>
        <dbReference type="Proteomes" id="UP001367922"/>
    </source>
</evidence>
<evidence type="ECO:0000256" key="4">
    <source>
        <dbReference type="ARBA" id="ARBA00022723"/>
    </source>
</evidence>
<comment type="similarity">
    <text evidence="2">In the N-terminal section; belongs to the transposase 2 family.</text>
</comment>
<dbReference type="InterPro" id="IPR051399">
    <property type="entry name" value="RNA-guided_DNA_endo/Transpos"/>
</dbReference>
<dbReference type="Pfam" id="PF01797">
    <property type="entry name" value="Y1_Tnp"/>
    <property type="match status" value="1"/>
</dbReference>
<dbReference type="RefSeq" id="WP_336482292.1">
    <property type="nucleotide sequence ID" value="NZ_JBAWSV010000003.1"/>
</dbReference>
<keyword evidence="3" id="KW-0815">Transposition</keyword>
<dbReference type="NCBIfam" id="NF040570">
    <property type="entry name" value="guided_TnpB"/>
    <property type="match status" value="1"/>
</dbReference>
<evidence type="ECO:0000256" key="6">
    <source>
        <dbReference type="ARBA" id="ARBA00023125"/>
    </source>
</evidence>
<dbReference type="PANTHER" id="PTHR30405:SF11">
    <property type="entry name" value="RNA-GUIDED DNA ENDONUCLEASE RV2885C-RELATED"/>
    <property type="match status" value="1"/>
</dbReference>
<evidence type="ECO:0000259" key="8">
    <source>
        <dbReference type="Pfam" id="PF01385"/>
    </source>
</evidence>
<evidence type="ECO:0000313" key="12">
    <source>
        <dbReference type="EMBL" id="MEI4829954.1"/>
    </source>
</evidence>
<evidence type="ECO:0000259" key="9">
    <source>
        <dbReference type="Pfam" id="PF01797"/>
    </source>
</evidence>
<feature type="domain" description="Transposase putative helix-turn-helix" evidence="11">
    <location>
        <begin position="50"/>
        <end position="96"/>
    </location>
</feature>
<comment type="similarity">
    <text evidence="1">In the C-terminal section; belongs to the transposase 35 family.</text>
</comment>
<dbReference type="InterPro" id="IPR001959">
    <property type="entry name" value="Transposase"/>
</dbReference>
<gene>
    <name evidence="12" type="ORF">WAX78_10865</name>
</gene>
<dbReference type="EMBL" id="JBAWSV010000003">
    <property type="protein sequence ID" value="MEI4829954.1"/>
    <property type="molecule type" value="Genomic_DNA"/>
</dbReference>
<dbReference type="GO" id="GO:0004519">
    <property type="term" value="F:endonuclease activity"/>
    <property type="evidence" value="ECO:0007669"/>
    <property type="project" value="UniProtKB-KW"/>
</dbReference>
<feature type="domain" description="Transposase IS200-like" evidence="9">
    <location>
        <begin position="1"/>
        <end position="42"/>
    </location>
</feature>
<dbReference type="InterPro" id="IPR010095">
    <property type="entry name" value="Cas12f1-like_TNB"/>
</dbReference>
<dbReference type="Pfam" id="PF12323">
    <property type="entry name" value="HTH_OrfB_IS605"/>
    <property type="match status" value="1"/>
</dbReference>
<accession>A0ABU8FVJ0</accession>
<feature type="domain" description="Cas12f1-like TNB" evidence="10">
    <location>
        <begin position="346"/>
        <end position="411"/>
    </location>
</feature>
<evidence type="ECO:0000256" key="2">
    <source>
        <dbReference type="ARBA" id="ARBA00011044"/>
    </source>
</evidence>
<evidence type="ECO:0000259" key="10">
    <source>
        <dbReference type="Pfam" id="PF07282"/>
    </source>
</evidence>
<keyword evidence="12" id="KW-0540">Nuclease</keyword>
<evidence type="ECO:0000256" key="5">
    <source>
        <dbReference type="ARBA" id="ARBA00022833"/>
    </source>
</evidence>
<keyword evidence="13" id="KW-1185">Reference proteome</keyword>
<dbReference type="SUPFAM" id="SSF143422">
    <property type="entry name" value="Transposase IS200-like"/>
    <property type="match status" value="1"/>
</dbReference>
<dbReference type="Proteomes" id="UP001367922">
    <property type="component" value="Unassembled WGS sequence"/>
</dbReference>
<keyword evidence="7" id="KW-0233">DNA recombination</keyword>
<organism evidence="12 13">
    <name type="scientific">Bacillus yunxiaonensis</name>
    <dbReference type="NCBI Taxonomy" id="3127665"/>
    <lineage>
        <taxon>Bacteria</taxon>
        <taxon>Bacillati</taxon>
        <taxon>Bacillota</taxon>
        <taxon>Bacilli</taxon>
        <taxon>Bacillales</taxon>
        <taxon>Bacillaceae</taxon>
        <taxon>Bacillus</taxon>
    </lineage>
</organism>
<dbReference type="Pfam" id="PF01385">
    <property type="entry name" value="OrfB_IS605"/>
    <property type="match status" value="1"/>
</dbReference>
<protein>
    <submittedName>
        <fullName evidence="12">RNA-guided endonuclease TnpB family protein</fullName>
    </submittedName>
</protein>
<keyword evidence="6" id="KW-0238">DNA-binding</keyword>
<keyword evidence="12" id="KW-0255">Endonuclease</keyword>
<name>A0ABU8FVJ0_9BACI</name>
<dbReference type="PANTHER" id="PTHR30405">
    <property type="entry name" value="TRANSPOSASE"/>
    <property type="match status" value="1"/>
</dbReference>
<keyword evidence="5" id="KW-0862">Zinc</keyword>
<keyword evidence="12" id="KW-0378">Hydrolase</keyword>
<dbReference type="Pfam" id="PF07282">
    <property type="entry name" value="Cas12f1-like_TNB"/>
    <property type="match status" value="1"/>
</dbReference>
<comment type="caution">
    <text evidence="12">The sequence shown here is derived from an EMBL/GenBank/DDBJ whole genome shotgun (WGS) entry which is preliminary data.</text>
</comment>
<dbReference type="InterPro" id="IPR021027">
    <property type="entry name" value="Transposase_put_HTH"/>
</dbReference>
<sequence>MKKEFSQIRQNLCKECFWSQSDCLLTVGGAPLEILKQYIETQGQNEWEVMTMLLNQKYEIFPTEAQKEVLDRWLQYCRQTYNSALLDKERKYKQNKENYDRYDMQRQLTLDKNTYPFLKEMPSQPLQEVFARLKKAFENFFRKDAKYPKQKKYKDYTSMTFPQFGIKRNGKHRYAMSFSNNGKLYNTKLGEIDILLHRPLEGTIKQLILKRQGKRWYAIFCVERQVAPSDIDTNRSIGIDVGLHKYAVLSNGSEFENPRFLRGKEKRLKKAQRKLSKKRKGSVSFIKQVERVRKLHEKVANQRRDFLHKLSYNLAKEYSVIVVENLNIRNMVRNRKLSKSISDAGWGMFRNMLAYKCENHGGVLIKVEPKYTSQDCSFCGNRVKKSLSIRTHICTKCGTVLDRDYNASRNILQKGLEELLATN</sequence>
<evidence type="ECO:0000259" key="11">
    <source>
        <dbReference type="Pfam" id="PF12323"/>
    </source>
</evidence>